<dbReference type="EMBL" id="JACJHZ010000071">
    <property type="protein sequence ID" value="MBA9024588.1"/>
    <property type="molecule type" value="Genomic_DNA"/>
</dbReference>
<sequence>MHTIRQNAAVVAALLALSLAACTTSQQALSKNPKAISTSALCRSFVTTNDAQFKQALYVELSSRSVSALQCVDMVNNQNNAIAAGVAIAAVGAAVAVCANNDCGGGGGYRPSYYQGADWDAFYNAYGQIVWACREIASGRFTYDTNCYGKAQTDWRWPSKYV</sequence>
<keyword evidence="1" id="KW-0732">Signal</keyword>
<protein>
    <recommendedName>
        <fullName evidence="4">Lipoprotein</fullName>
    </recommendedName>
</protein>
<reference evidence="2 3" key="1">
    <citation type="submission" date="2020-08" db="EMBL/GenBank/DDBJ databases">
        <title>Genomic Encyclopedia of Type Strains, Phase IV (KMG-IV): sequencing the most valuable type-strain genomes for metagenomic binning, comparative biology and taxonomic classification.</title>
        <authorList>
            <person name="Goeker M."/>
        </authorList>
    </citation>
    <scope>NUCLEOTIDE SEQUENCE [LARGE SCALE GENOMIC DNA]</scope>
    <source>
        <strain evidence="2 3">DSM 17455</strain>
    </source>
</reference>
<dbReference type="RefSeq" id="WP_182576194.1">
    <property type="nucleotide sequence ID" value="NZ_JACJHY010000071.1"/>
</dbReference>
<evidence type="ECO:0008006" key="4">
    <source>
        <dbReference type="Google" id="ProtNLM"/>
    </source>
</evidence>
<feature type="signal peptide" evidence="1">
    <location>
        <begin position="1"/>
        <end position="28"/>
    </location>
</feature>
<evidence type="ECO:0000313" key="3">
    <source>
        <dbReference type="Proteomes" id="UP000587524"/>
    </source>
</evidence>
<evidence type="ECO:0000313" key="2">
    <source>
        <dbReference type="EMBL" id="MBA9024588.1"/>
    </source>
</evidence>
<feature type="chain" id="PRO_5046272445" description="Lipoprotein" evidence="1">
    <location>
        <begin position="29"/>
        <end position="162"/>
    </location>
</feature>
<dbReference type="PROSITE" id="PS51257">
    <property type="entry name" value="PROKAR_LIPOPROTEIN"/>
    <property type="match status" value="1"/>
</dbReference>
<keyword evidence="3" id="KW-1185">Reference proteome</keyword>
<proteinExistence type="predicted"/>
<name>A0ABR6CHU6_9HYPH</name>
<comment type="caution">
    <text evidence="2">The sequence shown here is derived from an EMBL/GenBank/DDBJ whole genome shotgun (WGS) entry which is preliminary data.</text>
</comment>
<dbReference type="Proteomes" id="UP000587524">
    <property type="component" value="Unassembled WGS sequence"/>
</dbReference>
<gene>
    <name evidence="2" type="ORF">HNQ97_006628</name>
</gene>
<organism evidence="2 3">
    <name type="scientific">Aminobacter ciceronei</name>
    <dbReference type="NCBI Taxonomy" id="150723"/>
    <lineage>
        <taxon>Bacteria</taxon>
        <taxon>Pseudomonadati</taxon>
        <taxon>Pseudomonadota</taxon>
        <taxon>Alphaproteobacteria</taxon>
        <taxon>Hyphomicrobiales</taxon>
        <taxon>Phyllobacteriaceae</taxon>
        <taxon>Aminobacter</taxon>
    </lineage>
</organism>
<evidence type="ECO:0000256" key="1">
    <source>
        <dbReference type="SAM" id="SignalP"/>
    </source>
</evidence>
<accession>A0ABR6CHU6</accession>